<dbReference type="RefSeq" id="WP_150273698.1">
    <property type="nucleotide sequence ID" value="NZ_CP029194.1"/>
</dbReference>
<dbReference type="AlphaFoldDB" id="A0A5P2B1K6"/>
<accession>A0A5P2B1K6</accession>
<dbReference type="Pfam" id="PF13563">
    <property type="entry name" value="2_5_RNA_ligase2"/>
    <property type="match status" value="1"/>
</dbReference>
<dbReference type="Gene3D" id="3.90.1140.10">
    <property type="entry name" value="Cyclic phosphodiesterase"/>
    <property type="match status" value="1"/>
</dbReference>
<evidence type="ECO:0000313" key="2">
    <source>
        <dbReference type="Proteomes" id="UP000324106"/>
    </source>
</evidence>
<evidence type="ECO:0000313" key="1">
    <source>
        <dbReference type="EMBL" id="QES24186.1"/>
    </source>
</evidence>
<proteinExistence type="predicted"/>
<organism evidence="1 2">
    <name type="scientific">Streptomyces venezuelae</name>
    <dbReference type="NCBI Taxonomy" id="54571"/>
    <lineage>
        <taxon>Bacteria</taxon>
        <taxon>Bacillati</taxon>
        <taxon>Actinomycetota</taxon>
        <taxon>Actinomycetes</taxon>
        <taxon>Kitasatosporales</taxon>
        <taxon>Streptomycetaceae</taxon>
        <taxon>Streptomyces</taxon>
    </lineage>
</organism>
<dbReference type="Proteomes" id="UP000324106">
    <property type="component" value="Chromosome"/>
</dbReference>
<dbReference type="EMBL" id="CP029194">
    <property type="protein sequence ID" value="QES24186.1"/>
    <property type="molecule type" value="Genomic_DNA"/>
</dbReference>
<reference evidence="1 2" key="1">
    <citation type="submission" date="2018-05" db="EMBL/GenBank/DDBJ databases">
        <title>Streptomyces venezuelae.</title>
        <authorList>
            <person name="Kim W."/>
            <person name="Lee N."/>
            <person name="Cho B.-K."/>
        </authorList>
    </citation>
    <scope>NUCLEOTIDE SEQUENCE [LARGE SCALE GENOMIC DNA]</scope>
    <source>
        <strain evidence="1 2">ATCC 15068</strain>
    </source>
</reference>
<name>A0A5P2B1K6_STRVZ</name>
<dbReference type="OrthoDB" id="2082235at2"/>
<sequence length="88" mass="9937">MNRVFAESRMDPLVHSALADVLGSRPAFDLRFERCGRFPEVLYVAPGPDTHVRRLTEAIADRWPEAPPYGGRFVEGVKWRERASLALG</sequence>
<protein>
    <submittedName>
        <fullName evidence="1">Uncharacterized protein</fullName>
    </submittedName>
</protein>
<gene>
    <name evidence="1" type="ORF">DEJ46_37995</name>
</gene>